<feature type="transmembrane region" description="Helical" evidence="9">
    <location>
        <begin position="20"/>
        <end position="38"/>
    </location>
</feature>
<dbReference type="RefSeq" id="WP_093373520.1">
    <property type="nucleotide sequence ID" value="NZ_FOQA01000011.1"/>
</dbReference>
<evidence type="ECO:0000256" key="1">
    <source>
        <dbReference type="ARBA" id="ARBA00004651"/>
    </source>
</evidence>
<dbReference type="GO" id="GO:0005886">
    <property type="term" value="C:plasma membrane"/>
    <property type="evidence" value="ECO:0007669"/>
    <property type="project" value="UniProtKB-SubCell"/>
</dbReference>
<feature type="transmembrane region" description="Helical" evidence="9">
    <location>
        <begin position="243"/>
        <end position="263"/>
    </location>
</feature>
<feature type="transmembrane region" description="Helical" evidence="9">
    <location>
        <begin position="148"/>
        <end position="168"/>
    </location>
</feature>
<dbReference type="STRING" id="69895.SAMN05192551_11130"/>
<dbReference type="EMBL" id="FOQA01000011">
    <property type="protein sequence ID" value="SFI29885.1"/>
    <property type="molecule type" value="Genomic_DNA"/>
</dbReference>
<comment type="subcellular location">
    <subcellularLocation>
        <location evidence="1 9">Cell membrane</location>
        <topology evidence="1 9">Multi-pass membrane protein</topology>
    </subcellularLocation>
</comment>
<evidence type="ECO:0000256" key="7">
    <source>
        <dbReference type="ARBA" id="ARBA00022989"/>
    </source>
</evidence>
<dbReference type="InterPro" id="IPR001463">
    <property type="entry name" value="Na/Ala_symport"/>
</dbReference>
<keyword evidence="11" id="KW-1185">Reference proteome</keyword>
<feature type="transmembrane region" description="Helical" evidence="9">
    <location>
        <begin position="416"/>
        <end position="436"/>
    </location>
</feature>
<dbReference type="NCBIfam" id="TIGR00835">
    <property type="entry name" value="agcS"/>
    <property type="match status" value="1"/>
</dbReference>
<proteinExistence type="inferred from homology"/>
<evidence type="ECO:0000256" key="2">
    <source>
        <dbReference type="ARBA" id="ARBA00009261"/>
    </source>
</evidence>
<dbReference type="PRINTS" id="PR00175">
    <property type="entry name" value="NAALASMPORT"/>
</dbReference>
<dbReference type="PANTHER" id="PTHR30330">
    <property type="entry name" value="AGSS FAMILY TRANSPORTER, SODIUM-ALANINE"/>
    <property type="match status" value="1"/>
</dbReference>
<dbReference type="Proteomes" id="UP000199287">
    <property type="component" value="Unassembled WGS sequence"/>
</dbReference>
<accession>A0A1I3H2A4</accession>
<evidence type="ECO:0000256" key="8">
    <source>
        <dbReference type="ARBA" id="ARBA00023136"/>
    </source>
</evidence>
<dbReference type="OrthoDB" id="9804874at2"/>
<sequence length="449" mass="47698">MEGLFGVVEYLNSLLWGPPMLALLLGTGIWFTFRLRFVQVRKIKLVFKKTFGDVFKKSEKADEHGMSSFQALATAIAAQVGTGNLAGVGTAIAAGGPGAVFWMWLSGFFGAGTIFAEAILGQTYNQRVDGQKVGGPAYYIKHGLGSPALAAFFAVSIIIALGFIGNMVQSNSVSDSMNAAFGIPHIVLGIITAIVVGAIVMGGISRIASFAVTIVPIMAGVYILGCLVIIFRNLGEVIPAFQLIIQSAFNPMAATGGVVGVTVKEAMRYGIARGLFSNEAGMGSTPHSHAIAKVAHPSQQGFVAIMGVIIDTLVVCTFTALIIIITGTYETGLVGIQLTQQSFAIGLVGFGEYFIAISLFFFALSTIIAWYYFGEGNIKYLFGQKAIRAYQVIVLVCIVLGTLIEVEDVWELADLFNGLMVIPNLIALLGLSAIVIKSLENYESSDLDK</sequence>
<dbReference type="GO" id="GO:0005283">
    <property type="term" value="F:amino acid:sodium symporter activity"/>
    <property type="evidence" value="ECO:0007669"/>
    <property type="project" value="InterPro"/>
</dbReference>
<dbReference type="FunFam" id="1.20.1740.10:FF:000004">
    <property type="entry name" value="Sodium:alanine symporter family protein"/>
    <property type="match status" value="1"/>
</dbReference>
<evidence type="ECO:0000313" key="10">
    <source>
        <dbReference type="EMBL" id="SFI29885.1"/>
    </source>
</evidence>
<comment type="similarity">
    <text evidence="2 9">Belongs to the alanine or glycine:cation symporter (AGCS) (TC 2.A.25) family.</text>
</comment>
<evidence type="ECO:0000256" key="9">
    <source>
        <dbReference type="RuleBase" id="RU363064"/>
    </source>
</evidence>
<dbReference type="PANTHER" id="PTHR30330:SF14">
    <property type="entry name" value="SODIUM_AMINO ACID (ALANINE) SYMPORTER"/>
    <property type="match status" value="1"/>
</dbReference>
<keyword evidence="6 9" id="KW-0769">Symport</keyword>
<evidence type="ECO:0000256" key="6">
    <source>
        <dbReference type="ARBA" id="ARBA00022847"/>
    </source>
</evidence>
<gene>
    <name evidence="10" type="ORF">SAMN05192551_11130</name>
</gene>
<evidence type="ECO:0000256" key="4">
    <source>
        <dbReference type="ARBA" id="ARBA00022475"/>
    </source>
</evidence>
<protein>
    <submittedName>
        <fullName evidence="10">Alanine or glycine:cation symporter, AGCS family</fullName>
    </submittedName>
</protein>
<name>A0A1I3H2A4_9FIRM</name>
<reference evidence="11" key="1">
    <citation type="submission" date="2016-10" db="EMBL/GenBank/DDBJ databases">
        <authorList>
            <person name="Varghese N."/>
            <person name="Submissions S."/>
        </authorList>
    </citation>
    <scope>NUCLEOTIDE SEQUENCE [LARGE SCALE GENOMIC DNA]</scope>
    <source>
        <strain evidence="11">Z-7934</strain>
    </source>
</reference>
<keyword evidence="8 9" id="KW-0472">Membrane</keyword>
<feature type="transmembrane region" description="Helical" evidence="9">
    <location>
        <begin position="180"/>
        <end position="200"/>
    </location>
</feature>
<keyword evidence="7 9" id="KW-1133">Transmembrane helix</keyword>
<keyword evidence="3 9" id="KW-0813">Transport</keyword>
<keyword evidence="5 9" id="KW-0812">Transmembrane</keyword>
<evidence type="ECO:0000256" key="5">
    <source>
        <dbReference type="ARBA" id="ARBA00022692"/>
    </source>
</evidence>
<feature type="transmembrane region" description="Helical" evidence="9">
    <location>
        <begin position="386"/>
        <end position="404"/>
    </location>
</feature>
<feature type="transmembrane region" description="Helical" evidence="9">
    <location>
        <begin position="353"/>
        <end position="374"/>
    </location>
</feature>
<dbReference type="Pfam" id="PF01235">
    <property type="entry name" value="Na_Ala_symp"/>
    <property type="match status" value="1"/>
</dbReference>
<evidence type="ECO:0000256" key="3">
    <source>
        <dbReference type="ARBA" id="ARBA00022448"/>
    </source>
</evidence>
<dbReference type="Gene3D" id="1.20.1740.10">
    <property type="entry name" value="Amino acid/polyamine transporter I"/>
    <property type="match status" value="1"/>
</dbReference>
<organism evidence="10 11">
    <name type="scientific">Tindallia magadiensis</name>
    <dbReference type="NCBI Taxonomy" id="69895"/>
    <lineage>
        <taxon>Bacteria</taxon>
        <taxon>Bacillati</taxon>
        <taxon>Bacillota</taxon>
        <taxon>Clostridia</taxon>
        <taxon>Peptostreptococcales</taxon>
        <taxon>Tindalliaceae</taxon>
        <taxon>Tindallia</taxon>
    </lineage>
</organism>
<feature type="transmembrane region" description="Helical" evidence="9">
    <location>
        <begin position="302"/>
        <end position="325"/>
    </location>
</feature>
<evidence type="ECO:0000313" key="11">
    <source>
        <dbReference type="Proteomes" id="UP000199287"/>
    </source>
</evidence>
<dbReference type="AlphaFoldDB" id="A0A1I3H2A4"/>
<keyword evidence="4 9" id="KW-1003">Cell membrane</keyword>
<feature type="transmembrane region" description="Helical" evidence="9">
    <location>
        <begin position="207"/>
        <end position="231"/>
    </location>
</feature>